<dbReference type="Gramene" id="BGIOSGA022501-TA">
    <property type="protein sequence ID" value="BGIOSGA022501-PA"/>
    <property type="gene ID" value="BGIOSGA022501"/>
</dbReference>
<dbReference type="GO" id="GO:0005524">
    <property type="term" value="F:ATP binding"/>
    <property type="evidence" value="ECO:0007669"/>
    <property type="project" value="UniProtKB-KW"/>
</dbReference>
<evidence type="ECO:0000256" key="3">
    <source>
        <dbReference type="ARBA" id="ARBA00012955"/>
    </source>
</evidence>
<dbReference type="Gene3D" id="3.40.50.300">
    <property type="entry name" value="P-loop containing nucleotide triphosphate hydrolases"/>
    <property type="match status" value="1"/>
</dbReference>
<dbReference type="Pfam" id="PF00406">
    <property type="entry name" value="ADK"/>
    <property type="match status" value="1"/>
</dbReference>
<evidence type="ECO:0000256" key="8">
    <source>
        <dbReference type="ARBA" id="ARBA00022840"/>
    </source>
</evidence>
<sequence>MRGGLVASARLLPRPLVRWFLQRRAQQDINENMLGGKKVKIIFVLGGPGSGKGTQCSNIVEHFGFIHLSAGELLRAEINSGSENGTMIDTIITEGKIVPSEITIKLLQEAIIKGGNDKYIIDGFPRNEENRVVFESVISISPEFVLFFDCSEEEMERRLLGRNQGRSDDNIETIRKRLKVFVESSLPVIEYYESKGMVKKKVYNKGPETPHIATNLRCMIRVPLPQRNMIFSSANRGRLSKCKNFVLKWYLSVGDYFDHHHQIWPYFCARALSVSGWYVLSTHALLLPPANPLFDQIDATKPAPEVFEDVKAIFTHMA</sequence>
<comment type="function">
    <text evidence="1">Catalyzes the reversible transfer of the terminal phosphate group between ATP and AMP. Plays an important role in cellular energy homeostasis and in adenine nucleotide metabolism.</text>
</comment>
<dbReference type="PROSITE" id="PS00113">
    <property type="entry name" value="ADENYLATE_KINASE"/>
    <property type="match status" value="1"/>
</dbReference>
<evidence type="ECO:0000256" key="11">
    <source>
        <dbReference type="ARBA" id="ARBA00048116"/>
    </source>
</evidence>
<proteinExistence type="inferred from homology"/>
<dbReference type="GO" id="GO:0004017">
    <property type="term" value="F:AMP kinase activity"/>
    <property type="evidence" value="ECO:0007669"/>
    <property type="project" value="UniProtKB-EC"/>
</dbReference>
<keyword evidence="9" id="KW-0665">Pyrimidine biosynthesis</keyword>
<comment type="catalytic activity">
    <reaction evidence="11">
        <text>UMP + ATP = UDP + ADP</text>
        <dbReference type="Rhea" id="RHEA:24400"/>
        <dbReference type="ChEBI" id="CHEBI:30616"/>
        <dbReference type="ChEBI" id="CHEBI:57865"/>
        <dbReference type="ChEBI" id="CHEBI:58223"/>
        <dbReference type="ChEBI" id="CHEBI:456216"/>
        <dbReference type="EC" id="2.7.4.14"/>
    </reaction>
</comment>
<dbReference type="EMBL" id="CM000131">
    <property type="protein sequence ID" value="EEC80195.1"/>
    <property type="molecule type" value="Genomic_DNA"/>
</dbReference>
<organism evidence="13 14">
    <name type="scientific">Oryza sativa subsp. indica</name>
    <name type="common">Rice</name>
    <dbReference type="NCBI Taxonomy" id="39946"/>
    <lineage>
        <taxon>Eukaryota</taxon>
        <taxon>Viridiplantae</taxon>
        <taxon>Streptophyta</taxon>
        <taxon>Embryophyta</taxon>
        <taxon>Tracheophyta</taxon>
        <taxon>Spermatophyta</taxon>
        <taxon>Magnoliopsida</taxon>
        <taxon>Liliopsida</taxon>
        <taxon>Poales</taxon>
        <taxon>Poaceae</taxon>
        <taxon>BOP clade</taxon>
        <taxon>Oryzoideae</taxon>
        <taxon>Oryzeae</taxon>
        <taxon>Oryzinae</taxon>
        <taxon>Oryza</taxon>
        <taxon>Oryza sativa</taxon>
    </lineage>
</organism>
<dbReference type="AlphaFoldDB" id="B8B410"/>
<dbReference type="HAMAP" id="MF_00235">
    <property type="entry name" value="Adenylate_kinase_Adk"/>
    <property type="match status" value="1"/>
</dbReference>
<dbReference type="HOGENOM" id="CLU_032354_0_1_1"/>
<keyword evidence="6" id="KW-0547">Nucleotide-binding</keyword>
<dbReference type="PRINTS" id="PR00094">
    <property type="entry name" value="ADENYLTKNASE"/>
</dbReference>
<protein>
    <recommendedName>
        <fullName evidence="3">adenylate kinase</fullName>
        <ecNumber evidence="3">2.7.4.3</ecNumber>
    </recommendedName>
</protein>
<accession>B8B410</accession>
<keyword evidence="4" id="KW-0963">Cytoplasm</keyword>
<evidence type="ECO:0000256" key="5">
    <source>
        <dbReference type="ARBA" id="ARBA00022679"/>
    </source>
</evidence>
<dbReference type="InterPro" id="IPR033690">
    <property type="entry name" value="Adenylat_kinase_CS"/>
</dbReference>
<dbReference type="NCBIfam" id="TIGR01359">
    <property type="entry name" value="UMP_CMP_kin_fam"/>
    <property type="match status" value="1"/>
</dbReference>
<evidence type="ECO:0000256" key="2">
    <source>
        <dbReference type="ARBA" id="ARBA00007220"/>
    </source>
</evidence>
<evidence type="ECO:0000256" key="6">
    <source>
        <dbReference type="ARBA" id="ARBA00022741"/>
    </source>
</evidence>
<keyword evidence="14" id="KW-1185">Reference proteome</keyword>
<dbReference type="GO" id="GO:0006207">
    <property type="term" value="P:'de novo' pyrimidine nucleobase biosynthetic process"/>
    <property type="evidence" value="ECO:0007669"/>
    <property type="project" value="InterPro"/>
</dbReference>
<keyword evidence="5 12" id="KW-0808">Transferase</keyword>
<evidence type="ECO:0000313" key="14">
    <source>
        <dbReference type="Proteomes" id="UP000007015"/>
    </source>
</evidence>
<dbReference type="Proteomes" id="UP000007015">
    <property type="component" value="Chromosome 6"/>
</dbReference>
<comment type="similarity">
    <text evidence="2 12">Belongs to the adenylate kinase family.</text>
</comment>
<gene>
    <name evidence="13" type="ORF">OsI_22075</name>
</gene>
<dbReference type="GO" id="GO:0006221">
    <property type="term" value="P:pyrimidine nucleotide biosynthetic process"/>
    <property type="evidence" value="ECO:0007669"/>
    <property type="project" value="UniProtKB-KW"/>
</dbReference>
<dbReference type="STRING" id="39946.B8B410"/>
<evidence type="ECO:0000256" key="10">
    <source>
        <dbReference type="ARBA" id="ARBA00023242"/>
    </source>
</evidence>
<dbReference type="InterPro" id="IPR006266">
    <property type="entry name" value="UMP_CMP_kinase"/>
</dbReference>
<dbReference type="InterPro" id="IPR027417">
    <property type="entry name" value="P-loop_NTPase"/>
</dbReference>
<evidence type="ECO:0000313" key="13">
    <source>
        <dbReference type="EMBL" id="EEC80195.1"/>
    </source>
</evidence>
<keyword evidence="7 12" id="KW-0418">Kinase</keyword>
<evidence type="ECO:0000256" key="12">
    <source>
        <dbReference type="RuleBase" id="RU003330"/>
    </source>
</evidence>
<dbReference type="PANTHER" id="PTHR23359">
    <property type="entry name" value="NUCLEOTIDE KINASE"/>
    <property type="match status" value="1"/>
</dbReference>
<name>B8B410_ORYSI</name>
<keyword evidence="8" id="KW-0067">ATP-binding</keyword>
<evidence type="ECO:0000256" key="9">
    <source>
        <dbReference type="ARBA" id="ARBA00022975"/>
    </source>
</evidence>
<reference evidence="13 14" key="1">
    <citation type="journal article" date="2005" name="PLoS Biol.">
        <title>The genomes of Oryza sativa: a history of duplications.</title>
        <authorList>
            <person name="Yu J."/>
            <person name="Wang J."/>
            <person name="Lin W."/>
            <person name="Li S."/>
            <person name="Li H."/>
            <person name="Zhou J."/>
            <person name="Ni P."/>
            <person name="Dong W."/>
            <person name="Hu S."/>
            <person name="Zeng C."/>
            <person name="Zhang J."/>
            <person name="Zhang Y."/>
            <person name="Li R."/>
            <person name="Xu Z."/>
            <person name="Li S."/>
            <person name="Li X."/>
            <person name="Zheng H."/>
            <person name="Cong L."/>
            <person name="Lin L."/>
            <person name="Yin J."/>
            <person name="Geng J."/>
            <person name="Li G."/>
            <person name="Shi J."/>
            <person name="Liu J."/>
            <person name="Lv H."/>
            <person name="Li J."/>
            <person name="Wang J."/>
            <person name="Deng Y."/>
            <person name="Ran L."/>
            <person name="Shi X."/>
            <person name="Wang X."/>
            <person name="Wu Q."/>
            <person name="Li C."/>
            <person name="Ren X."/>
            <person name="Wang J."/>
            <person name="Wang X."/>
            <person name="Li D."/>
            <person name="Liu D."/>
            <person name="Zhang X."/>
            <person name="Ji Z."/>
            <person name="Zhao W."/>
            <person name="Sun Y."/>
            <person name="Zhang Z."/>
            <person name="Bao J."/>
            <person name="Han Y."/>
            <person name="Dong L."/>
            <person name="Ji J."/>
            <person name="Chen P."/>
            <person name="Wu S."/>
            <person name="Liu J."/>
            <person name="Xiao Y."/>
            <person name="Bu D."/>
            <person name="Tan J."/>
            <person name="Yang L."/>
            <person name="Ye C."/>
            <person name="Zhang J."/>
            <person name="Xu J."/>
            <person name="Zhou Y."/>
            <person name="Yu Y."/>
            <person name="Zhang B."/>
            <person name="Zhuang S."/>
            <person name="Wei H."/>
            <person name="Liu B."/>
            <person name="Lei M."/>
            <person name="Yu H."/>
            <person name="Li Y."/>
            <person name="Xu H."/>
            <person name="Wei S."/>
            <person name="He X."/>
            <person name="Fang L."/>
            <person name="Zhang Z."/>
            <person name="Zhang Y."/>
            <person name="Huang X."/>
            <person name="Su Z."/>
            <person name="Tong W."/>
            <person name="Li J."/>
            <person name="Tong Z."/>
            <person name="Li S."/>
            <person name="Ye J."/>
            <person name="Wang L."/>
            <person name="Fang L."/>
            <person name="Lei T."/>
            <person name="Chen C."/>
            <person name="Chen H."/>
            <person name="Xu Z."/>
            <person name="Li H."/>
            <person name="Huang H."/>
            <person name="Zhang F."/>
            <person name="Xu H."/>
            <person name="Li N."/>
            <person name="Zhao C."/>
            <person name="Li S."/>
            <person name="Dong L."/>
            <person name="Huang Y."/>
            <person name="Li L."/>
            <person name="Xi Y."/>
            <person name="Qi Q."/>
            <person name="Li W."/>
            <person name="Zhang B."/>
            <person name="Hu W."/>
            <person name="Zhang Y."/>
            <person name="Tian X."/>
            <person name="Jiao Y."/>
            <person name="Liang X."/>
            <person name="Jin J."/>
            <person name="Gao L."/>
            <person name="Zheng W."/>
            <person name="Hao B."/>
            <person name="Liu S."/>
            <person name="Wang W."/>
            <person name="Yuan L."/>
            <person name="Cao M."/>
            <person name="McDermott J."/>
            <person name="Samudrala R."/>
            <person name="Wang J."/>
            <person name="Wong G.K."/>
            <person name="Yang H."/>
        </authorList>
    </citation>
    <scope>NUCLEOTIDE SEQUENCE [LARGE SCALE GENOMIC DNA]</scope>
    <source>
        <strain evidence="14">cv. 93-11</strain>
    </source>
</reference>
<dbReference type="OMA" id="WYVLSTH"/>
<evidence type="ECO:0000256" key="1">
    <source>
        <dbReference type="ARBA" id="ARBA00003053"/>
    </source>
</evidence>
<dbReference type="EC" id="2.7.4.3" evidence="3"/>
<dbReference type="CDD" id="cd01428">
    <property type="entry name" value="ADK"/>
    <property type="match status" value="1"/>
</dbReference>
<evidence type="ECO:0000256" key="4">
    <source>
        <dbReference type="ARBA" id="ARBA00022490"/>
    </source>
</evidence>
<evidence type="ECO:0000256" key="7">
    <source>
        <dbReference type="ARBA" id="ARBA00022777"/>
    </source>
</evidence>
<keyword evidence="10" id="KW-0539">Nucleus</keyword>
<dbReference type="SUPFAM" id="SSF52540">
    <property type="entry name" value="P-loop containing nucleoside triphosphate hydrolases"/>
    <property type="match status" value="1"/>
</dbReference>
<dbReference type="InterPro" id="IPR000850">
    <property type="entry name" value="Adenylat/UMP-CMP_kin"/>
</dbReference>